<evidence type="ECO:0000256" key="9">
    <source>
        <dbReference type="ARBA" id="ARBA00012523"/>
    </source>
</evidence>
<evidence type="ECO:0000313" key="18">
    <source>
        <dbReference type="EMBL" id="MSS40506.1"/>
    </source>
</evidence>
<dbReference type="SUPFAM" id="SSF52540">
    <property type="entry name" value="P-loop containing nucleoside triphosphate hydrolases"/>
    <property type="match status" value="1"/>
</dbReference>
<keyword evidence="11" id="KW-0808">Transferase</keyword>
<dbReference type="AlphaFoldDB" id="A0A844F6L9"/>
<dbReference type="Proteomes" id="UP000462363">
    <property type="component" value="Unassembled WGS sequence"/>
</dbReference>
<dbReference type="GO" id="GO:0005524">
    <property type="term" value="F:ATP binding"/>
    <property type="evidence" value="ECO:0007669"/>
    <property type="project" value="UniProtKB-KW"/>
</dbReference>
<name>A0A844F6L9_CLOSV</name>
<evidence type="ECO:0000256" key="7">
    <source>
        <dbReference type="ARBA" id="ARBA00007490"/>
    </source>
</evidence>
<dbReference type="UniPathway" id="UPA00148">
    <property type="reaction ID" value="UER00236"/>
</dbReference>
<evidence type="ECO:0000256" key="2">
    <source>
        <dbReference type="ARBA" id="ARBA00000711"/>
    </source>
</evidence>
<keyword evidence="13 18" id="KW-0418">Kinase</keyword>
<dbReference type="GO" id="GO:0008820">
    <property type="term" value="F:cobinamide phosphate guanylyltransferase activity"/>
    <property type="evidence" value="ECO:0007669"/>
    <property type="project" value="UniProtKB-EC"/>
</dbReference>
<dbReference type="Pfam" id="PF02283">
    <property type="entry name" value="CobU"/>
    <property type="match status" value="1"/>
</dbReference>
<dbReference type="Gene3D" id="3.40.50.300">
    <property type="entry name" value="P-loop containing nucleotide triphosphate hydrolases"/>
    <property type="match status" value="1"/>
</dbReference>
<evidence type="ECO:0000256" key="14">
    <source>
        <dbReference type="ARBA" id="ARBA00022840"/>
    </source>
</evidence>
<evidence type="ECO:0000256" key="6">
    <source>
        <dbReference type="ARBA" id="ARBA00005159"/>
    </source>
</evidence>
<reference evidence="18 19" key="1">
    <citation type="submission" date="2019-08" db="EMBL/GenBank/DDBJ databases">
        <title>In-depth cultivation of the pig gut microbiome towards novel bacterial diversity and tailored functional studies.</title>
        <authorList>
            <person name="Wylensek D."/>
            <person name="Hitch T.C.A."/>
            <person name="Clavel T."/>
        </authorList>
    </citation>
    <scope>NUCLEOTIDE SEQUENCE [LARGE SCALE GENOMIC DNA]</scope>
    <source>
        <strain evidence="18 19">BL-389-WT-3D</strain>
    </source>
</reference>
<dbReference type="GO" id="GO:0009236">
    <property type="term" value="P:cobalamin biosynthetic process"/>
    <property type="evidence" value="ECO:0007669"/>
    <property type="project" value="UniProtKB-UniPathway"/>
</dbReference>
<comment type="caution">
    <text evidence="18">The sequence shown here is derived from an EMBL/GenBank/DDBJ whole genome shotgun (WGS) entry which is preliminary data.</text>
</comment>
<evidence type="ECO:0000256" key="15">
    <source>
        <dbReference type="ARBA" id="ARBA00023134"/>
    </source>
</evidence>
<evidence type="ECO:0000256" key="5">
    <source>
        <dbReference type="ARBA" id="ARBA00004692"/>
    </source>
</evidence>
<organism evidence="18 19">
    <name type="scientific">Clostridium scindens (strain JCM 10418 / VPI 12708)</name>
    <dbReference type="NCBI Taxonomy" id="29347"/>
    <lineage>
        <taxon>Bacteria</taxon>
        <taxon>Bacillati</taxon>
        <taxon>Bacillota</taxon>
        <taxon>Clostridia</taxon>
        <taxon>Lachnospirales</taxon>
        <taxon>Lachnospiraceae</taxon>
    </lineage>
</organism>
<evidence type="ECO:0000313" key="19">
    <source>
        <dbReference type="Proteomes" id="UP000462363"/>
    </source>
</evidence>
<dbReference type="RefSeq" id="WP_004608255.1">
    <property type="nucleotide sequence ID" value="NZ_AP024846.1"/>
</dbReference>
<evidence type="ECO:0000256" key="8">
    <source>
        <dbReference type="ARBA" id="ARBA00012016"/>
    </source>
</evidence>
<dbReference type="PANTHER" id="PTHR34848">
    <property type="match status" value="1"/>
</dbReference>
<dbReference type="PANTHER" id="PTHR34848:SF1">
    <property type="entry name" value="BIFUNCTIONAL ADENOSYLCOBALAMIN BIOSYNTHESIS PROTEIN COBU"/>
    <property type="match status" value="1"/>
</dbReference>
<comment type="function">
    <text evidence="4">Catalyzes ATP-dependent phosphorylation of adenosylcobinamide and addition of GMP to adenosylcobinamide phosphate.</text>
</comment>
<keyword evidence="15" id="KW-0342">GTP-binding</keyword>
<protein>
    <recommendedName>
        <fullName evidence="16">Adenosylcobinamide kinase</fullName>
        <ecNumber evidence="8">2.7.1.156</ecNumber>
        <ecNumber evidence="9">2.7.7.62</ecNumber>
    </recommendedName>
    <alternativeName>
        <fullName evidence="17">Adenosylcobinamide-phosphate guanylyltransferase</fullName>
    </alternativeName>
</protein>
<dbReference type="EC" id="2.7.7.62" evidence="9"/>
<evidence type="ECO:0000256" key="3">
    <source>
        <dbReference type="ARBA" id="ARBA00001522"/>
    </source>
</evidence>
<comment type="catalytic activity">
    <reaction evidence="1">
        <text>adenosylcob(III)inamide + ATP = adenosylcob(III)inamide phosphate + ADP + H(+)</text>
        <dbReference type="Rhea" id="RHEA:15769"/>
        <dbReference type="ChEBI" id="CHEBI:2480"/>
        <dbReference type="ChEBI" id="CHEBI:15378"/>
        <dbReference type="ChEBI" id="CHEBI:30616"/>
        <dbReference type="ChEBI" id="CHEBI:58502"/>
        <dbReference type="ChEBI" id="CHEBI:456216"/>
        <dbReference type="EC" id="2.7.1.156"/>
    </reaction>
</comment>
<evidence type="ECO:0000256" key="10">
    <source>
        <dbReference type="ARBA" id="ARBA00022573"/>
    </source>
</evidence>
<dbReference type="EMBL" id="VUMB01000016">
    <property type="protein sequence ID" value="MSS40506.1"/>
    <property type="molecule type" value="Genomic_DNA"/>
</dbReference>
<evidence type="ECO:0000256" key="12">
    <source>
        <dbReference type="ARBA" id="ARBA00022741"/>
    </source>
</evidence>
<dbReference type="EC" id="2.7.1.156" evidence="8"/>
<keyword evidence="12" id="KW-0547">Nucleotide-binding</keyword>
<evidence type="ECO:0000256" key="17">
    <source>
        <dbReference type="ARBA" id="ARBA00030571"/>
    </source>
</evidence>
<dbReference type="InterPro" id="IPR027417">
    <property type="entry name" value="P-loop_NTPase"/>
</dbReference>
<evidence type="ECO:0000256" key="1">
    <source>
        <dbReference type="ARBA" id="ARBA00000312"/>
    </source>
</evidence>
<dbReference type="GeneID" id="62694359"/>
<accession>A0A844F6L9</accession>
<dbReference type="GO" id="GO:0043752">
    <property type="term" value="F:adenosylcobinamide kinase activity"/>
    <property type="evidence" value="ECO:0007669"/>
    <property type="project" value="UniProtKB-EC"/>
</dbReference>
<proteinExistence type="inferred from homology"/>
<evidence type="ECO:0000256" key="16">
    <source>
        <dbReference type="ARBA" id="ARBA00029570"/>
    </source>
</evidence>
<keyword evidence="10" id="KW-0169">Cobalamin biosynthesis</keyword>
<keyword evidence="14" id="KW-0067">ATP-binding</keyword>
<evidence type="ECO:0000256" key="4">
    <source>
        <dbReference type="ARBA" id="ARBA00003889"/>
    </source>
</evidence>
<comment type="pathway">
    <text evidence="5">Cofactor biosynthesis; adenosylcobalamin biosynthesis; adenosylcobalamin from cob(II)yrinate a,c-diamide: step 6/7.</text>
</comment>
<comment type="catalytic activity">
    <reaction evidence="3">
        <text>adenosylcob(III)inamide + GTP = adenosylcob(III)inamide phosphate + GDP + H(+)</text>
        <dbReference type="Rhea" id="RHEA:15765"/>
        <dbReference type="ChEBI" id="CHEBI:2480"/>
        <dbReference type="ChEBI" id="CHEBI:15378"/>
        <dbReference type="ChEBI" id="CHEBI:37565"/>
        <dbReference type="ChEBI" id="CHEBI:58189"/>
        <dbReference type="ChEBI" id="CHEBI:58502"/>
        <dbReference type="EC" id="2.7.1.156"/>
    </reaction>
</comment>
<gene>
    <name evidence="18" type="ORF">FYJ37_09090</name>
</gene>
<dbReference type="GO" id="GO:0005525">
    <property type="term" value="F:GTP binding"/>
    <property type="evidence" value="ECO:0007669"/>
    <property type="project" value="UniProtKB-KW"/>
</dbReference>
<evidence type="ECO:0000256" key="13">
    <source>
        <dbReference type="ARBA" id="ARBA00022777"/>
    </source>
</evidence>
<dbReference type="InterPro" id="IPR003203">
    <property type="entry name" value="CobU/CobP"/>
</dbReference>
<comment type="catalytic activity">
    <reaction evidence="2">
        <text>adenosylcob(III)inamide phosphate + GTP + H(+) = adenosylcob(III)inamide-GDP + diphosphate</text>
        <dbReference type="Rhea" id="RHEA:22712"/>
        <dbReference type="ChEBI" id="CHEBI:15378"/>
        <dbReference type="ChEBI" id="CHEBI:33019"/>
        <dbReference type="ChEBI" id="CHEBI:37565"/>
        <dbReference type="ChEBI" id="CHEBI:58502"/>
        <dbReference type="ChEBI" id="CHEBI:60487"/>
        <dbReference type="EC" id="2.7.7.62"/>
    </reaction>
</comment>
<sequence length="125" mass="13912">MILIIGGAYQGKAAFAESLFPKIRWADGESCDLEDLYECQGILRFHAYIRRMLEKGQDVDDLAEKLMRRNPGAVVITDEIGYGIVPADAFLREYREAAGRVCTKLAANAKEVWRVSCGIGTRIKG</sequence>
<comment type="pathway">
    <text evidence="6">Cofactor biosynthesis; adenosylcobalamin biosynthesis; adenosylcobalamin from cob(II)yrinate a,c-diamide: step 5/7.</text>
</comment>
<evidence type="ECO:0000256" key="11">
    <source>
        <dbReference type="ARBA" id="ARBA00022679"/>
    </source>
</evidence>
<comment type="similarity">
    <text evidence="7">Belongs to the CobU/CobP family.</text>
</comment>